<dbReference type="GeneID" id="28857321"/>
<proteinExistence type="inferred from homology"/>
<dbReference type="GO" id="GO:0006508">
    <property type="term" value="P:proteolysis"/>
    <property type="evidence" value="ECO:0007669"/>
    <property type="project" value="UniProtKB-KW"/>
</dbReference>
<dbReference type="STRING" id="1380566.A0A179FXM0"/>
<dbReference type="InterPro" id="IPR024079">
    <property type="entry name" value="MetalloPept_cat_dom_sf"/>
</dbReference>
<dbReference type="KEGG" id="pchm:VFPPC_15574"/>
<dbReference type="EMBL" id="LSBJ02000002">
    <property type="protein sequence ID" value="OAQ70415.1"/>
    <property type="molecule type" value="Genomic_DNA"/>
</dbReference>
<keyword evidence="6" id="KW-0378">Hydrolase</keyword>
<dbReference type="OrthoDB" id="536211at2759"/>
<comment type="caution">
    <text evidence="12">The sequence shown here is derived from an EMBL/GenBank/DDBJ whole genome shotgun (WGS) entry which is preliminary data.</text>
</comment>
<organism evidence="12 13">
    <name type="scientific">Pochonia chlamydosporia 170</name>
    <dbReference type="NCBI Taxonomy" id="1380566"/>
    <lineage>
        <taxon>Eukaryota</taxon>
        <taxon>Fungi</taxon>
        <taxon>Dikarya</taxon>
        <taxon>Ascomycota</taxon>
        <taxon>Pezizomycotina</taxon>
        <taxon>Sordariomycetes</taxon>
        <taxon>Hypocreomycetidae</taxon>
        <taxon>Hypocreales</taxon>
        <taxon>Clavicipitaceae</taxon>
        <taxon>Pochonia</taxon>
    </lineage>
</organism>
<evidence type="ECO:0000256" key="4">
    <source>
        <dbReference type="ARBA" id="ARBA00022723"/>
    </source>
</evidence>
<dbReference type="RefSeq" id="XP_018146952.1">
    <property type="nucleotide sequence ID" value="XM_018293327.1"/>
</dbReference>
<evidence type="ECO:0000256" key="2">
    <source>
        <dbReference type="ARBA" id="ARBA00008721"/>
    </source>
</evidence>
<feature type="signal peptide" evidence="10">
    <location>
        <begin position="1"/>
        <end position="19"/>
    </location>
</feature>
<comment type="similarity">
    <text evidence="2">Belongs to the peptidase M43B family.</text>
</comment>
<accession>A0A179FXM0</accession>
<dbReference type="InterPro" id="IPR008754">
    <property type="entry name" value="Peptidase_M43"/>
</dbReference>
<dbReference type="PANTHER" id="PTHR47466:SF1">
    <property type="entry name" value="METALLOPROTEASE MEP1 (AFU_ORTHOLOGUE AFUA_1G07730)-RELATED"/>
    <property type="match status" value="1"/>
</dbReference>
<evidence type="ECO:0000256" key="7">
    <source>
        <dbReference type="ARBA" id="ARBA00022833"/>
    </source>
</evidence>
<evidence type="ECO:0000256" key="9">
    <source>
        <dbReference type="ARBA" id="ARBA00023157"/>
    </source>
</evidence>
<evidence type="ECO:0000256" key="10">
    <source>
        <dbReference type="SAM" id="SignalP"/>
    </source>
</evidence>
<comment type="function">
    <text evidence="1">Secreted metalloproteinase that allows assimilation of proteinaceous substrates.</text>
</comment>
<dbReference type="PANTHER" id="PTHR47466">
    <property type="match status" value="1"/>
</dbReference>
<feature type="chain" id="PRO_5008102161" evidence="10">
    <location>
        <begin position="20"/>
        <end position="287"/>
    </location>
</feature>
<evidence type="ECO:0000313" key="13">
    <source>
        <dbReference type="Proteomes" id="UP000078397"/>
    </source>
</evidence>
<evidence type="ECO:0000256" key="5">
    <source>
        <dbReference type="ARBA" id="ARBA00022729"/>
    </source>
</evidence>
<gene>
    <name evidence="12" type="ORF">VFPPC_15574</name>
</gene>
<keyword evidence="8 12" id="KW-0482">Metalloprotease</keyword>
<sequence>MLVKSVILTSLAGLAVSLARPQTPRLTCGTEAPTNEFLEQSSFFRAAEQGLTSQGQMSMGAINVTVYYHVISRDKTRPGGYVPLGAVYDQHKVLNQAFSGTGIYFSRRRIKYTINKDWANGKDLEVMKKTLRQGRYRDLNVYITPAPTSDPFVVGVCTFPEYGPVGSPRFNQDGCSVHYSALPGGNLTGYGLGMTAVHEVGHWFGLLHTFQGGCWDANDLVDDTPAQSEPTTGCPKVAPDSCVGDEWPGLDPINNFMDYSTDVCRNSFTVGQINRMKSFWNLWRKDM</sequence>
<evidence type="ECO:0000313" key="12">
    <source>
        <dbReference type="EMBL" id="OAQ70415.1"/>
    </source>
</evidence>
<evidence type="ECO:0000256" key="1">
    <source>
        <dbReference type="ARBA" id="ARBA00003174"/>
    </source>
</evidence>
<dbReference type="Gene3D" id="3.40.390.10">
    <property type="entry name" value="Collagenase (Catalytic Domain)"/>
    <property type="match status" value="1"/>
</dbReference>
<evidence type="ECO:0000259" key="11">
    <source>
        <dbReference type="Pfam" id="PF05572"/>
    </source>
</evidence>
<dbReference type="GO" id="GO:0008237">
    <property type="term" value="F:metallopeptidase activity"/>
    <property type="evidence" value="ECO:0007669"/>
    <property type="project" value="UniProtKB-KW"/>
</dbReference>
<evidence type="ECO:0000256" key="3">
    <source>
        <dbReference type="ARBA" id="ARBA00022670"/>
    </source>
</evidence>
<dbReference type="Pfam" id="PF05572">
    <property type="entry name" value="Peptidase_M43"/>
    <property type="match status" value="1"/>
</dbReference>
<name>A0A179FXM0_METCM</name>
<keyword evidence="13" id="KW-1185">Reference proteome</keyword>
<reference evidence="12 13" key="1">
    <citation type="journal article" date="2016" name="PLoS Pathog.">
        <title>Biosynthesis of antibiotic leucinostatins in bio-control fungus Purpureocillium lilacinum and their inhibition on phytophthora revealed by genome mining.</title>
        <authorList>
            <person name="Wang G."/>
            <person name="Liu Z."/>
            <person name="Lin R."/>
            <person name="Li E."/>
            <person name="Mao Z."/>
            <person name="Ling J."/>
            <person name="Yang Y."/>
            <person name="Yin W.B."/>
            <person name="Xie B."/>
        </authorList>
    </citation>
    <scope>NUCLEOTIDE SEQUENCE [LARGE SCALE GENOMIC DNA]</scope>
    <source>
        <strain evidence="12">170</strain>
    </source>
</reference>
<keyword evidence="9" id="KW-1015">Disulfide bond</keyword>
<evidence type="ECO:0000256" key="6">
    <source>
        <dbReference type="ARBA" id="ARBA00022801"/>
    </source>
</evidence>
<evidence type="ECO:0000256" key="8">
    <source>
        <dbReference type="ARBA" id="ARBA00023049"/>
    </source>
</evidence>
<keyword evidence="4" id="KW-0479">Metal-binding</keyword>
<dbReference type="Proteomes" id="UP000078397">
    <property type="component" value="Unassembled WGS sequence"/>
</dbReference>
<feature type="domain" description="Peptidase M43 pregnancy-associated plasma-A" evidence="11">
    <location>
        <begin position="192"/>
        <end position="279"/>
    </location>
</feature>
<keyword evidence="7" id="KW-0862">Zinc</keyword>
<dbReference type="AlphaFoldDB" id="A0A179FXM0"/>
<dbReference type="SUPFAM" id="SSF55486">
    <property type="entry name" value="Metalloproteases ('zincins'), catalytic domain"/>
    <property type="match status" value="1"/>
</dbReference>
<keyword evidence="5 10" id="KW-0732">Signal</keyword>
<protein>
    <submittedName>
        <fullName evidence="12">Metalloprotease</fullName>
    </submittedName>
</protein>
<dbReference type="GO" id="GO:0046872">
    <property type="term" value="F:metal ion binding"/>
    <property type="evidence" value="ECO:0007669"/>
    <property type="project" value="UniProtKB-KW"/>
</dbReference>
<dbReference type="CDD" id="cd04275">
    <property type="entry name" value="ZnMc_pappalysin_like"/>
    <property type="match status" value="1"/>
</dbReference>
<keyword evidence="3" id="KW-0645">Protease</keyword>